<dbReference type="PRINTS" id="PR00385">
    <property type="entry name" value="P450"/>
</dbReference>
<evidence type="ECO:0000313" key="12">
    <source>
        <dbReference type="Proteomes" id="UP000289738"/>
    </source>
</evidence>
<evidence type="ECO:0000256" key="7">
    <source>
        <dbReference type="ARBA" id="ARBA00023033"/>
    </source>
</evidence>
<dbReference type="EMBL" id="SDMP01000011">
    <property type="protein sequence ID" value="RYR28015.1"/>
    <property type="molecule type" value="Genomic_DNA"/>
</dbReference>
<reference evidence="11 12" key="1">
    <citation type="submission" date="2019-01" db="EMBL/GenBank/DDBJ databases">
        <title>Sequencing of cultivated peanut Arachis hypogaea provides insights into genome evolution and oil improvement.</title>
        <authorList>
            <person name="Chen X."/>
        </authorList>
    </citation>
    <scope>NUCLEOTIDE SEQUENCE [LARGE SCALE GENOMIC DNA]</scope>
    <source>
        <strain evidence="12">cv. Fuhuasheng</strain>
        <tissue evidence="11">Leaves</tissue>
    </source>
</reference>
<dbReference type="GO" id="GO:0004497">
    <property type="term" value="F:monooxygenase activity"/>
    <property type="evidence" value="ECO:0007669"/>
    <property type="project" value="UniProtKB-KW"/>
</dbReference>
<dbReference type="InterPro" id="IPR002401">
    <property type="entry name" value="Cyt_P450_E_grp-I"/>
</dbReference>
<evidence type="ECO:0000256" key="10">
    <source>
        <dbReference type="SAM" id="SignalP"/>
    </source>
</evidence>
<name>A0A445ANP0_ARAHY</name>
<keyword evidence="10" id="KW-0732">Signal</keyword>
<feature type="signal peptide" evidence="10">
    <location>
        <begin position="1"/>
        <end position="27"/>
    </location>
</feature>
<dbReference type="Pfam" id="PF00067">
    <property type="entry name" value="p450"/>
    <property type="match status" value="1"/>
</dbReference>
<protein>
    <recommendedName>
        <fullName evidence="13">Cytochrome P450</fullName>
    </recommendedName>
</protein>
<feature type="chain" id="PRO_5019290672" description="Cytochrome P450" evidence="10">
    <location>
        <begin position="28"/>
        <end position="576"/>
    </location>
</feature>
<evidence type="ECO:0000256" key="3">
    <source>
        <dbReference type="ARBA" id="ARBA00022617"/>
    </source>
</evidence>
<dbReference type="Gene3D" id="1.10.630.10">
    <property type="entry name" value="Cytochrome P450"/>
    <property type="match status" value="1"/>
</dbReference>
<evidence type="ECO:0000256" key="6">
    <source>
        <dbReference type="ARBA" id="ARBA00023004"/>
    </source>
</evidence>
<dbReference type="AlphaFoldDB" id="A0A445ANP0"/>
<evidence type="ECO:0000256" key="4">
    <source>
        <dbReference type="ARBA" id="ARBA00022723"/>
    </source>
</evidence>
<dbReference type="GO" id="GO:0020037">
    <property type="term" value="F:heme binding"/>
    <property type="evidence" value="ECO:0007669"/>
    <property type="project" value="InterPro"/>
</dbReference>
<dbReference type="SUPFAM" id="SSF48264">
    <property type="entry name" value="Cytochrome P450"/>
    <property type="match status" value="1"/>
</dbReference>
<gene>
    <name evidence="11" type="ORF">Ahy_B01g052112</name>
</gene>
<dbReference type="InterPro" id="IPR017972">
    <property type="entry name" value="Cyt_P450_CS"/>
</dbReference>
<dbReference type="PRINTS" id="PR00463">
    <property type="entry name" value="EP450I"/>
</dbReference>
<evidence type="ECO:0000313" key="11">
    <source>
        <dbReference type="EMBL" id="RYR28015.1"/>
    </source>
</evidence>
<evidence type="ECO:0000256" key="5">
    <source>
        <dbReference type="ARBA" id="ARBA00023002"/>
    </source>
</evidence>
<keyword evidence="4 8" id="KW-0479">Metal-binding</keyword>
<keyword evidence="6 8" id="KW-0408">Iron</keyword>
<dbReference type="GO" id="GO:0005506">
    <property type="term" value="F:iron ion binding"/>
    <property type="evidence" value="ECO:0007669"/>
    <property type="project" value="InterPro"/>
</dbReference>
<keyword evidence="7 9" id="KW-0503">Monooxygenase</keyword>
<feature type="binding site" description="axial binding residue" evidence="8">
    <location>
        <position position="442"/>
    </location>
    <ligand>
        <name>heme</name>
        <dbReference type="ChEBI" id="CHEBI:30413"/>
    </ligand>
    <ligandPart>
        <name>Fe</name>
        <dbReference type="ChEBI" id="CHEBI:18248"/>
    </ligandPart>
</feature>
<comment type="cofactor">
    <cofactor evidence="1 8">
        <name>heme</name>
        <dbReference type="ChEBI" id="CHEBI:30413"/>
    </cofactor>
</comment>
<comment type="similarity">
    <text evidence="2 9">Belongs to the cytochrome P450 family.</text>
</comment>
<keyword evidence="3 8" id="KW-0349">Heme</keyword>
<dbReference type="FunFam" id="1.10.630.10:FF:000043">
    <property type="entry name" value="Cytochrome P450 99A2"/>
    <property type="match status" value="1"/>
</dbReference>
<keyword evidence="5 9" id="KW-0560">Oxidoreductase</keyword>
<dbReference type="PROSITE" id="PS00086">
    <property type="entry name" value="CYTOCHROME_P450"/>
    <property type="match status" value="1"/>
</dbReference>
<dbReference type="GO" id="GO:0016705">
    <property type="term" value="F:oxidoreductase activity, acting on paired donors, with incorporation or reduction of molecular oxygen"/>
    <property type="evidence" value="ECO:0007669"/>
    <property type="project" value="InterPro"/>
</dbReference>
<evidence type="ECO:0000256" key="2">
    <source>
        <dbReference type="ARBA" id="ARBA00010617"/>
    </source>
</evidence>
<dbReference type="STRING" id="3818.A0A445ANP0"/>
<dbReference type="CDD" id="cd11072">
    <property type="entry name" value="CYP71-like"/>
    <property type="match status" value="1"/>
</dbReference>
<dbReference type="PANTHER" id="PTHR47955:SF8">
    <property type="entry name" value="CYTOCHROME P450 71D11-LIKE"/>
    <property type="match status" value="1"/>
</dbReference>
<comment type="caution">
    <text evidence="11">The sequence shown here is derived from an EMBL/GenBank/DDBJ whole genome shotgun (WGS) entry which is preliminary data.</text>
</comment>
<evidence type="ECO:0000256" key="8">
    <source>
        <dbReference type="PIRSR" id="PIRSR602401-1"/>
    </source>
</evidence>
<dbReference type="PANTHER" id="PTHR47955">
    <property type="entry name" value="CYTOCHROME P450 FAMILY 71 PROTEIN"/>
    <property type="match status" value="1"/>
</dbReference>
<keyword evidence="12" id="KW-1185">Reference proteome</keyword>
<dbReference type="InterPro" id="IPR001128">
    <property type="entry name" value="Cyt_P450"/>
</dbReference>
<dbReference type="Proteomes" id="UP000289738">
    <property type="component" value="Chromosome B01"/>
</dbReference>
<proteinExistence type="inferred from homology"/>
<accession>A0A445ANP0</accession>
<evidence type="ECO:0000256" key="9">
    <source>
        <dbReference type="RuleBase" id="RU000461"/>
    </source>
</evidence>
<evidence type="ECO:0000256" key="1">
    <source>
        <dbReference type="ARBA" id="ARBA00001971"/>
    </source>
</evidence>
<sequence length="576" mass="65261">MEVQIYHLLALFSLFLFIIAALKQNNAKKTHKIPNIPPSPWKLPIIGNMLNLVGSAPHRKLRDLAQKYGPLMHLQLGEIFFIVVSSPAYAREILKTHDANFASRPYSLASDVVFYGSTDIAFSPYGEYWRLLRKICTTEILSAKRVQSQLPMKQKEVNNLIKGIASEEGSVINLSQKIISLMFSITSMAAFGKKYNEQEEFIKVVREVLKLAGGFYIGDLFPSAKWIQNLTGMRPKLEDLHRRVDRILQIIIDDHRQSRTDKEVEDLVDVLLKFEGNSSDVDLPLTNNNIKAIIFDVFTGGSDTAATTINWAMAEMMKNPKILKKAESEVREVLDTRVGAKFIDETCIEEMKYLKAVIKETLRLHPAGPLLLPRECGQACEINGYHIPTKSKMVINAWAIATDPNYWTEPERFFPERFIDSSIDFKGNNFEFIPFGAGRRICPGMNYGVASVELILALLLYHFDWKLPSGIKSEDLDMSELFGASVVKKSDLFLIPVVSRSFTITKKYSNGSFTFFYSNSPFTSPNFSLQPPRHPYPFSPLLPTLSVLNDKEASYCAHRLTVSHCLSNMLHHLYSL</sequence>
<organism evidence="11 12">
    <name type="scientific">Arachis hypogaea</name>
    <name type="common">Peanut</name>
    <dbReference type="NCBI Taxonomy" id="3818"/>
    <lineage>
        <taxon>Eukaryota</taxon>
        <taxon>Viridiplantae</taxon>
        <taxon>Streptophyta</taxon>
        <taxon>Embryophyta</taxon>
        <taxon>Tracheophyta</taxon>
        <taxon>Spermatophyta</taxon>
        <taxon>Magnoliopsida</taxon>
        <taxon>eudicotyledons</taxon>
        <taxon>Gunneridae</taxon>
        <taxon>Pentapetalae</taxon>
        <taxon>rosids</taxon>
        <taxon>fabids</taxon>
        <taxon>Fabales</taxon>
        <taxon>Fabaceae</taxon>
        <taxon>Papilionoideae</taxon>
        <taxon>50 kb inversion clade</taxon>
        <taxon>dalbergioids sensu lato</taxon>
        <taxon>Dalbergieae</taxon>
        <taxon>Pterocarpus clade</taxon>
        <taxon>Arachis</taxon>
    </lineage>
</organism>
<dbReference type="InterPro" id="IPR036396">
    <property type="entry name" value="Cyt_P450_sf"/>
</dbReference>
<evidence type="ECO:0008006" key="13">
    <source>
        <dbReference type="Google" id="ProtNLM"/>
    </source>
</evidence>